<dbReference type="InterPro" id="IPR001404">
    <property type="entry name" value="Hsp90_fam"/>
</dbReference>
<gene>
    <name evidence="6" type="ORF">MKQ68_19035</name>
</gene>
<evidence type="ECO:0000259" key="5">
    <source>
        <dbReference type="Pfam" id="PF00149"/>
    </source>
</evidence>
<dbReference type="Pfam" id="PF13589">
    <property type="entry name" value="HATPase_c_3"/>
    <property type="match status" value="1"/>
</dbReference>
<evidence type="ECO:0000256" key="4">
    <source>
        <dbReference type="ARBA" id="ARBA00023186"/>
    </source>
</evidence>
<feature type="domain" description="Calcineurin-like phosphoesterase" evidence="5">
    <location>
        <begin position="1"/>
        <end position="254"/>
    </location>
</feature>
<evidence type="ECO:0000256" key="3">
    <source>
        <dbReference type="ARBA" id="ARBA00022840"/>
    </source>
</evidence>
<evidence type="ECO:0000256" key="2">
    <source>
        <dbReference type="ARBA" id="ARBA00022741"/>
    </source>
</evidence>
<dbReference type="Gene3D" id="3.60.21.10">
    <property type="match status" value="1"/>
</dbReference>
<organism evidence="6 7">
    <name type="scientific">Chitinophaga horti</name>
    <dbReference type="NCBI Taxonomy" id="2920382"/>
    <lineage>
        <taxon>Bacteria</taxon>
        <taxon>Pseudomonadati</taxon>
        <taxon>Bacteroidota</taxon>
        <taxon>Chitinophagia</taxon>
        <taxon>Chitinophagales</taxon>
        <taxon>Chitinophagaceae</taxon>
        <taxon>Chitinophaga</taxon>
    </lineage>
</organism>
<sequence length="662" mass="75826">MRIVQLSDIHLSAANITDFRNFYRSALIKDLKEYHEKVPIDIILLTGDLVDKGGESLLKMPEETSDNCYEIFEREFIQPICEALTIRSDQVLMIPGNHDIERGKVDKYSENYLSTLEKEGILVELLQNKSSFRNVNERIQAFKNFERRYHGSNENYVYSNNESIHIAYENEKKVGFGLINDSWRCSSTLKPENHYIGYNQLWNIHRNFEDHQTVINVVAFHHPLMAFNESEREEIENILTSQNFNIVFFGHSHRHAAKSLSSSVGGYFSINARTAFNNANETNVKYQGGYNILDINLSTREYLLHARKFMALGYRFDHDVESIKGGTESGYLPSALPYAPLAKPGQSHKNDDALPSSYSADVKRIVGLLIGKSLYPESYMFVRELIQNSVDACRRVVEKYPQSRPKIIINVNTTENYLEVIDEGDGMTKSTIKHHFSVIGKSISQEFNDSTGDFDLISRFGIGFMSTYIVAEKVIIDTKNDEDEQVRFEVDDVFKGFNYIDPTNGFHRTLRGTMIKVYMKPSYSAREAFDKAMVYLRHIERLQLNLDSKSMSVPSSWNIENAMFVFEHKSVKYVYKVGIGKEQTTFIASNSGFLIGADLLELLPAKFPSIIGGEVNFLPKGIDFDMSRTKIMPTQKAEAFRREISVSVKKLLEMPWIHGIKN</sequence>
<proteinExistence type="inferred from homology"/>
<dbReference type="Gene3D" id="3.30.565.10">
    <property type="entry name" value="Histidine kinase-like ATPase, C-terminal domain"/>
    <property type="match status" value="1"/>
</dbReference>
<dbReference type="InterPro" id="IPR004843">
    <property type="entry name" value="Calcineurin-like_PHP"/>
</dbReference>
<protein>
    <submittedName>
        <fullName evidence="6">Metallophosphoesterase</fullName>
    </submittedName>
</protein>
<keyword evidence="4" id="KW-0143">Chaperone</keyword>
<dbReference type="InterPro" id="IPR020575">
    <property type="entry name" value="Hsp90_N"/>
</dbReference>
<accession>A0ABY6IY11</accession>
<comment type="similarity">
    <text evidence="1">Belongs to the heat shock protein 90 family.</text>
</comment>
<keyword evidence="7" id="KW-1185">Reference proteome</keyword>
<keyword evidence="2" id="KW-0547">Nucleotide-binding</keyword>
<dbReference type="RefSeq" id="WP_264280487.1">
    <property type="nucleotide sequence ID" value="NZ_CP107006.1"/>
</dbReference>
<name>A0ABY6IY11_9BACT</name>
<reference evidence="6" key="1">
    <citation type="submission" date="2022-10" db="EMBL/GenBank/DDBJ databases">
        <title>Chitinophaga sp. nov., isolated from soil.</title>
        <authorList>
            <person name="Jeon C.O."/>
        </authorList>
    </citation>
    <scope>NUCLEOTIDE SEQUENCE</scope>
    <source>
        <strain evidence="6">R8</strain>
    </source>
</reference>
<dbReference type="PRINTS" id="PR00775">
    <property type="entry name" value="HEATSHOCK90"/>
</dbReference>
<keyword evidence="3" id="KW-0067">ATP-binding</keyword>
<dbReference type="EMBL" id="CP107006">
    <property type="protein sequence ID" value="UYQ92185.1"/>
    <property type="molecule type" value="Genomic_DNA"/>
</dbReference>
<evidence type="ECO:0000256" key="1">
    <source>
        <dbReference type="ARBA" id="ARBA00008239"/>
    </source>
</evidence>
<dbReference type="PANTHER" id="PTHR11528">
    <property type="entry name" value="HEAT SHOCK PROTEIN 90 FAMILY MEMBER"/>
    <property type="match status" value="1"/>
</dbReference>
<evidence type="ECO:0000313" key="6">
    <source>
        <dbReference type="EMBL" id="UYQ92185.1"/>
    </source>
</evidence>
<dbReference type="InterPro" id="IPR036890">
    <property type="entry name" value="HATPase_C_sf"/>
</dbReference>
<dbReference type="Proteomes" id="UP001162741">
    <property type="component" value="Chromosome"/>
</dbReference>
<dbReference type="Pfam" id="PF00149">
    <property type="entry name" value="Metallophos"/>
    <property type="match status" value="1"/>
</dbReference>
<dbReference type="SUPFAM" id="SSF55874">
    <property type="entry name" value="ATPase domain of HSP90 chaperone/DNA topoisomerase II/histidine kinase"/>
    <property type="match status" value="1"/>
</dbReference>
<dbReference type="SUPFAM" id="SSF56300">
    <property type="entry name" value="Metallo-dependent phosphatases"/>
    <property type="match status" value="1"/>
</dbReference>
<dbReference type="InterPro" id="IPR029052">
    <property type="entry name" value="Metallo-depent_PP-like"/>
</dbReference>
<evidence type="ECO:0000313" key="7">
    <source>
        <dbReference type="Proteomes" id="UP001162741"/>
    </source>
</evidence>